<evidence type="ECO:0008006" key="4">
    <source>
        <dbReference type="Google" id="ProtNLM"/>
    </source>
</evidence>
<comment type="caution">
    <text evidence="2">The sequence shown here is derived from an EMBL/GenBank/DDBJ whole genome shotgun (WGS) entry which is preliminary data.</text>
</comment>
<reference evidence="2 3" key="1">
    <citation type="journal article" date="2023" name="Sci. Data">
        <title>Genome assembly of the Korean intertidal mud-creeper Batillaria attramentaria.</title>
        <authorList>
            <person name="Patra A.K."/>
            <person name="Ho P.T."/>
            <person name="Jun S."/>
            <person name="Lee S.J."/>
            <person name="Kim Y."/>
            <person name="Won Y.J."/>
        </authorList>
    </citation>
    <scope>NUCLEOTIDE SEQUENCE [LARGE SCALE GENOMIC DNA]</scope>
    <source>
        <strain evidence="2">Wonlab-2016</strain>
    </source>
</reference>
<protein>
    <recommendedName>
        <fullName evidence="4">Secreted protein</fullName>
    </recommendedName>
</protein>
<feature type="region of interest" description="Disordered" evidence="1">
    <location>
        <begin position="93"/>
        <end position="113"/>
    </location>
</feature>
<proteinExistence type="predicted"/>
<keyword evidence="3" id="KW-1185">Reference proteome</keyword>
<dbReference type="EMBL" id="JACVVK020000462">
    <property type="protein sequence ID" value="KAK7473642.1"/>
    <property type="molecule type" value="Genomic_DNA"/>
</dbReference>
<evidence type="ECO:0000313" key="3">
    <source>
        <dbReference type="Proteomes" id="UP001519460"/>
    </source>
</evidence>
<sequence length="132" mass="14297">MGSSVMVVAARAGHVFAPAACWPGVALNKMAARREGGKSHLYTGTNCHGPRVVGKDEGEVVRRCRLRRESLVNSSEPLTGLNFCRKLRRTSEPSAGLELGRSPQDRQSKNPLLPSAECDTILYGRPCHVDKG</sequence>
<dbReference type="Proteomes" id="UP001519460">
    <property type="component" value="Unassembled WGS sequence"/>
</dbReference>
<name>A0ABD0JGX8_9CAEN</name>
<evidence type="ECO:0000256" key="1">
    <source>
        <dbReference type="SAM" id="MobiDB-lite"/>
    </source>
</evidence>
<dbReference type="AlphaFoldDB" id="A0ABD0JGX8"/>
<organism evidence="2 3">
    <name type="scientific">Batillaria attramentaria</name>
    <dbReference type="NCBI Taxonomy" id="370345"/>
    <lineage>
        <taxon>Eukaryota</taxon>
        <taxon>Metazoa</taxon>
        <taxon>Spiralia</taxon>
        <taxon>Lophotrochozoa</taxon>
        <taxon>Mollusca</taxon>
        <taxon>Gastropoda</taxon>
        <taxon>Caenogastropoda</taxon>
        <taxon>Sorbeoconcha</taxon>
        <taxon>Cerithioidea</taxon>
        <taxon>Batillariidae</taxon>
        <taxon>Batillaria</taxon>
    </lineage>
</organism>
<evidence type="ECO:0000313" key="2">
    <source>
        <dbReference type="EMBL" id="KAK7473642.1"/>
    </source>
</evidence>
<gene>
    <name evidence="2" type="ORF">BaRGS_00035120</name>
</gene>
<accession>A0ABD0JGX8</accession>